<dbReference type="GO" id="GO:0016787">
    <property type="term" value="F:hydrolase activity"/>
    <property type="evidence" value="ECO:0007669"/>
    <property type="project" value="UniProtKB-KW"/>
</dbReference>
<evidence type="ECO:0000313" key="2">
    <source>
        <dbReference type="Proteomes" id="UP001209083"/>
    </source>
</evidence>
<gene>
    <name evidence="1" type="ORF">LWF01_04955</name>
</gene>
<proteinExistence type="predicted"/>
<name>A0ABY8QVQ9_9MICO</name>
<dbReference type="SFLD" id="SFLDG01129">
    <property type="entry name" value="C1.5:_HAD__Beta-PGM__Phosphata"/>
    <property type="match status" value="1"/>
</dbReference>
<dbReference type="InterPro" id="IPR023198">
    <property type="entry name" value="PGP-like_dom2"/>
</dbReference>
<dbReference type="PANTHER" id="PTHR43481:SF4">
    <property type="entry name" value="GLYCEROL-1-PHOSPHATE PHOSPHOHYDROLASE 1-RELATED"/>
    <property type="match status" value="1"/>
</dbReference>
<keyword evidence="1" id="KW-0378">Hydrolase</keyword>
<dbReference type="EMBL" id="CP090958">
    <property type="protein sequence ID" value="WGW13127.1"/>
    <property type="molecule type" value="Genomic_DNA"/>
</dbReference>
<dbReference type="InterPro" id="IPR023214">
    <property type="entry name" value="HAD_sf"/>
</dbReference>
<dbReference type="PANTHER" id="PTHR43481">
    <property type="entry name" value="FRUCTOSE-1-PHOSPHATE PHOSPHATASE"/>
    <property type="match status" value="1"/>
</dbReference>
<organism evidence="1 2">
    <name type="scientific">Saxibacter everestensis</name>
    <dbReference type="NCBI Taxonomy" id="2909229"/>
    <lineage>
        <taxon>Bacteria</taxon>
        <taxon>Bacillati</taxon>
        <taxon>Actinomycetota</taxon>
        <taxon>Actinomycetes</taxon>
        <taxon>Micrococcales</taxon>
        <taxon>Brevibacteriaceae</taxon>
        <taxon>Saxibacter</taxon>
    </lineage>
</organism>
<sequence>MTNTPLGVLEGRTFDAVLFDLDGTLISSIPAVERSWRKWAELEGVDLADLETLHGVPSRQIVASLVPPERVEDSVRVIDDLELQDTDGVIVLPGAAEALKTLLVPVAGAERQWAAIATSCSRALAAVRIKSAGISRPDLVVTSTDVTKGKPDPEPYLLAAQRLGVKAANCLVVEDAPAGVSAGRLAGASTLAVRTSSSAQQLAEADAVVDDLGSVAFVLDDAGVRVRSAVR</sequence>
<reference evidence="1 2" key="1">
    <citation type="submission" date="2023-05" db="EMBL/GenBank/DDBJ databases">
        <title>Lithophilousrod everest ZFBP1038 complete genpme.</title>
        <authorList>
            <person name="Tian M."/>
        </authorList>
    </citation>
    <scope>NUCLEOTIDE SEQUENCE [LARGE SCALE GENOMIC DNA]</scope>
    <source>
        <strain evidence="1 2">ZFBP1038</strain>
    </source>
</reference>
<dbReference type="InterPro" id="IPR036412">
    <property type="entry name" value="HAD-like_sf"/>
</dbReference>
<dbReference type="SUPFAM" id="SSF56784">
    <property type="entry name" value="HAD-like"/>
    <property type="match status" value="1"/>
</dbReference>
<protein>
    <submittedName>
        <fullName evidence="1">HAD-IA family hydrolase</fullName>
    </submittedName>
</protein>
<dbReference type="Gene3D" id="1.10.150.240">
    <property type="entry name" value="Putative phosphatase, domain 2"/>
    <property type="match status" value="1"/>
</dbReference>
<dbReference type="RefSeq" id="WP_349639937.1">
    <property type="nucleotide sequence ID" value="NZ_CP090958.1"/>
</dbReference>
<dbReference type="Pfam" id="PF00702">
    <property type="entry name" value="Hydrolase"/>
    <property type="match status" value="1"/>
</dbReference>
<dbReference type="PRINTS" id="PR00413">
    <property type="entry name" value="HADHALOGNASE"/>
</dbReference>
<keyword evidence="2" id="KW-1185">Reference proteome</keyword>
<dbReference type="InterPro" id="IPR051806">
    <property type="entry name" value="HAD-like_SPP"/>
</dbReference>
<dbReference type="InterPro" id="IPR006439">
    <property type="entry name" value="HAD-SF_hydro_IA"/>
</dbReference>
<accession>A0ABY8QVQ9</accession>
<evidence type="ECO:0000313" key="1">
    <source>
        <dbReference type="EMBL" id="WGW13127.1"/>
    </source>
</evidence>
<dbReference type="SFLD" id="SFLDS00003">
    <property type="entry name" value="Haloacid_Dehalogenase"/>
    <property type="match status" value="1"/>
</dbReference>
<dbReference type="Gene3D" id="3.40.50.1000">
    <property type="entry name" value="HAD superfamily/HAD-like"/>
    <property type="match status" value="1"/>
</dbReference>
<dbReference type="Proteomes" id="UP001209083">
    <property type="component" value="Chromosome"/>
</dbReference>
<dbReference type="NCBIfam" id="TIGR01509">
    <property type="entry name" value="HAD-SF-IA-v3"/>
    <property type="match status" value="1"/>
</dbReference>